<organism evidence="2">
    <name type="scientific">Bionectria ochroleuca</name>
    <name type="common">Gliocladium roseum</name>
    <dbReference type="NCBI Taxonomy" id="29856"/>
    <lineage>
        <taxon>Eukaryota</taxon>
        <taxon>Fungi</taxon>
        <taxon>Dikarya</taxon>
        <taxon>Ascomycota</taxon>
        <taxon>Pezizomycotina</taxon>
        <taxon>Sordariomycetes</taxon>
        <taxon>Hypocreomycetidae</taxon>
        <taxon>Hypocreales</taxon>
        <taxon>Bionectriaceae</taxon>
        <taxon>Clonostachys</taxon>
    </lineage>
</organism>
<feature type="chain" id="PRO_5002118567" evidence="1">
    <location>
        <begin position="20"/>
        <end position="473"/>
    </location>
</feature>
<dbReference type="PIRSF" id="PIRSF029171">
    <property type="entry name" value="Esterase_LipA"/>
    <property type="match status" value="1"/>
</dbReference>
<accession>A0A0B7KFQ2</accession>
<dbReference type="GO" id="GO:0016042">
    <property type="term" value="P:lipid catabolic process"/>
    <property type="evidence" value="ECO:0007669"/>
    <property type="project" value="InterPro"/>
</dbReference>
<keyword evidence="1" id="KW-0732">Signal</keyword>
<sequence length="473" mass="51857">MHLSYLLLAILAALRTSAAADTSECNATCRGHIASDWEKEQHASTDFEFYNVPSNFSSRMVPGSLLRVEKVTNQSMYSVPYGLTLSRIMYTTTNLNGTVIPTSGYVLWPYTPAGSQNSTEGYNMVAWAHGTSGSFKNCAPSNYRNLQYHFMVPFLLALQGNIVVAPDYAGLGVDTLPSGEHIAHPWAAGPAQANDLANAIIAARKAFPEYLKPSGSFVAMGHSQGAETAWGFAERLVKHPIDGYKGTALVAPPTNVIKHIELALESPTEPWALALLSGQPKIISSVTATYPAYNYSGLSPAAYERWVNILKPLSGCFPTDSYIFSDLKPGELAQDGWTKDETVQKYSAAIDIGRKRFKGPLFIAAGTADLAVPIHIVNSVVDDTCAMLKQEEWDESLEMITYADMSHFSIIQASQLQWLQWVKDRLSPASKPPRRGCVKKEMSGFLIDQPIKQAFPNFLVGWASPDEGWKYTL</sequence>
<reference evidence="2" key="1">
    <citation type="submission" date="2015-01" db="EMBL/GenBank/DDBJ databases">
        <authorList>
            <person name="Durling Mikael"/>
        </authorList>
    </citation>
    <scope>NUCLEOTIDE SEQUENCE</scope>
</reference>
<dbReference type="GO" id="GO:0004806">
    <property type="term" value="F:triacylglycerol lipase activity"/>
    <property type="evidence" value="ECO:0007669"/>
    <property type="project" value="InterPro"/>
</dbReference>
<protein>
    <submittedName>
        <fullName evidence="2">Uncharacterized protein</fullName>
    </submittedName>
</protein>
<gene>
    <name evidence="2" type="ORF">BN869_000012466_1</name>
</gene>
<evidence type="ECO:0000313" key="2">
    <source>
        <dbReference type="EMBL" id="CEO56408.1"/>
    </source>
</evidence>
<dbReference type="Gene3D" id="3.40.50.1820">
    <property type="entry name" value="alpha/beta hydrolase"/>
    <property type="match status" value="2"/>
</dbReference>
<dbReference type="PANTHER" id="PTHR34853">
    <property type="match status" value="1"/>
</dbReference>
<dbReference type="EMBL" id="CDPU01000066">
    <property type="protein sequence ID" value="CEO56408.1"/>
    <property type="molecule type" value="Genomic_DNA"/>
</dbReference>
<dbReference type="InterPro" id="IPR005152">
    <property type="entry name" value="Lipase_secreted"/>
</dbReference>
<dbReference type="SUPFAM" id="SSF53474">
    <property type="entry name" value="alpha/beta-Hydrolases"/>
    <property type="match status" value="1"/>
</dbReference>
<feature type="signal peptide" evidence="1">
    <location>
        <begin position="1"/>
        <end position="19"/>
    </location>
</feature>
<evidence type="ECO:0000256" key="1">
    <source>
        <dbReference type="SAM" id="SignalP"/>
    </source>
</evidence>
<proteinExistence type="predicted"/>
<dbReference type="InterPro" id="IPR029058">
    <property type="entry name" value="AB_hydrolase_fold"/>
</dbReference>
<name>A0A0B7KFQ2_BIOOC</name>
<dbReference type="PANTHER" id="PTHR34853:SF1">
    <property type="entry name" value="LIPASE 5"/>
    <property type="match status" value="1"/>
</dbReference>
<dbReference type="AlphaFoldDB" id="A0A0B7KFQ2"/>